<accession>A0A6A6HXT5</accession>
<dbReference type="EMBL" id="ML987206">
    <property type="protein sequence ID" value="KAF2242856.1"/>
    <property type="molecule type" value="Genomic_DNA"/>
</dbReference>
<evidence type="ECO:0000256" key="2">
    <source>
        <dbReference type="SAM" id="Phobius"/>
    </source>
</evidence>
<dbReference type="InterPro" id="IPR036378">
    <property type="entry name" value="FAS1_dom_sf"/>
</dbReference>
<keyword evidence="2" id="KW-1133">Transmembrane helix</keyword>
<protein>
    <submittedName>
        <fullName evidence="5">FAS1 domain-containing protein</fullName>
    </submittedName>
</protein>
<evidence type="ECO:0000256" key="1">
    <source>
        <dbReference type="SAM" id="MobiDB-lite"/>
    </source>
</evidence>
<sequence>MLRSPLLLAAFLTTTANAQTLIEAISKIPTLSNFTAFYQANEPFANALFANSSNYPITVLCPNDDAFAAFQAQFGIPLTDAPPETLLELVQYHTLVSNLSADNFTDDGGKGVTTPTLLTNEMFNNRSVGTEMASRFGGAARASGQVVFIKSEKTGGSARRFLLSRQSNGVSQASVRSGLQSNVNLTTLDDAEGLWDGGRFHIIDGLLTPPTMCSTTIRNAKLTGLDTALNRTKLWDALDGGKNLTCLGPNDKAFSDAGSPDQKLNETTLTGALLFHTLPEVAYSDYLVDGQEFKSLQNGTVRVRIEGEGTERAIWFNNARVVDANVLTHNGLMHVLDAVMVPLEEMNATATPSASSTPTATGTETGTGTGSATSAASSTGAAVATTLGSGSWSWTLWAILGTLVVMLEGAGGGWLLMA</sequence>
<gene>
    <name evidence="5" type="ORF">BU26DRAFT_510097</name>
</gene>
<evidence type="ECO:0000313" key="5">
    <source>
        <dbReference type="EMBL" id="KAF2242856.1"/>
    </source>
</evidence>
<dbReference type="InterPro" id="IPR050904">
    <property type="entry name" value="Adhesion/Biosynth-related"/>
</dbReference>
<reference evidence="5" key="1">
    <citation type="journal article" date="2020" name="Stud. Mycol.">
        <title>101 Dothideomycetes genomes: a test case for predicting lifestyles and emergence of pathogens.</title>
        <authorList>
            <person name="Haridas S."/>
            <person name="Albert R."/>
            <person name="Binder M."/>
            <person name="Bloem J."/>
            <person name="Labutti K."/>
            <person name="Salamov A."/>
            <person name="Andreopoulos B."/>
            <person name="Baker S."/>
            <person name="Barry K."/>
            <person name="Bills G."/>
            <person name="Bluhm B."/>
            <person name="Cannon C."/>
            <person name="Castanera R."/>
            <person name="Culley D."/>
            <person name="Daum C."/>
            <person name="Ezra D."/>
            <person name="Gonzalez J."/>
            <person name="Henrissat B."/>
            <person name="Kuo A."/>
            <person name="Liang C."/>
            <person name="Lipzen A."/>
            <person name="Lutzoni F."/>
            <person name="Magnuson J."/>
            <person name="Mondo S."/>
            <person name="Nolan M."/>
            <person name="Ohm R."/>
            <person name="Pangilinan J."/>
            <person name="Park H.-J."/>
            <person name="Ramirez L."/>
            <person name="Alfaro M."/>
            <person name="Sun H."/>
            <person name="Tritt A."/>
            <person name="Yoshinaga Y."/>
            <person name="Zwiers L.-H."/>
            <person name="Turgeon B."/>
            <person name="Goodwin S."/>
            <person name="Spatafora J."/>
            <person name="Crous P."/>
            <person name="Grigoriev I."/>
        </authorList>
    </citation>
    <scope>NUCLEOTIDE SEQUENCE</scope>
    <source>
        <strain evidence="5">CBS 122368</strain>
    </source>
</reference>
<organism evidence="5 6">
    <name type="scientific">Trematosphaeria pertusa</name>
    <dbReference type="NCBI Taxonomy" id="390896"/>
    <lineage>
        <taxon>Eukaryota</taxon>
        <taxon>Fungi</taxon>
        <taxon>Dikarya</taxon>
        <taxon>Ascomycota</taxon>
        <taxon>Pezizomycotina</taxon>
        <taxon>Dothideomycetes</taxon>
        <taxon>Pleosporomycetidae</taxon>
        <taxon>Pleosporales</taxon>
        <taxon>Massarineae</taxon>
        <taxon>Trematosphaeriaceae</taxon>
        <taxon>Trematosphaeria</taxon>
    </lineage>
</organism>
<dbReference type="PANTHER" id="PTHR10900:SF77">
    <property type="entry name" value="FI19380P1"/>
    <property type="match status" value="1"/>
</dbReference>
<feature type="signal peptide" evidence="3">
    <location>
        <begin position="1"/>
        <end position="18"/>
    </location>
</feature>
<keyword evidence="2" id="KW-0812">Transmembrane</keyword>
<evidence type="ECO:0000259" key="4">
    <source>
        <dbReference type="PROSITE" id="PS50213"/>
    </source>
</evidence>
<dbReference type="InterPro" id="IPR000782">
    <property type="entry name" value="FAS1_domain"/>
</dbReference>
<feature type="domain" description="FAS1" evidence="4">
    <location>
        <begin position="18"/>
        <end position="207"/>
    </location>
</feature>
<feature type="chain" id="PRO_5025380009" evidence="3">
    <location>
        <begin position="19"/>
        <end position="418"/>
    </location>
</feature>
<dbReference type="PANTHER" id="PTHR10900">
    <property type="entry name" value="PERIOSTIN-RELATED"/>
    <property type="match status" value="1"/>
</dbReference>
<feature type="region of interest" description="Disordered" evidence="1">
    <location>
        <begin position="349"/>
        <end position="375"/>
    </location>
</feature>
<evidence type="ECO:0000313" key="6">
    <source>
        <dbReference type="Proteomes" id="UP000800094"/>
    </source>
</evidence>
<evidence type="ECO:0000256" key="3">
    <source>
        <dbReference type="SAM" id="SignalP"/>
    </source>
</evidence>
<proteinExistence type="predicted"/>
<dbReference type="Proteomes" id="UP000800094">
    <property type="component" value="Unassembled WGS sequence"/>
</dbReference>
<dbReference type="AlphaFoldDB" id="A0A6A6HXT5"/>
<dbReference type="GeneID" id="54580532"/>
<name>A0A6A6HXT5_9PLEO</name>
<keyword evidence="6" id="KW-1185">Reference proteome</keyword>
<dbReference type="Pfam" id="PF02469">
    <property type="entry name" value="Fasciclin"/>
    <property type="match status" value="2"/>
</dbReference>
<dbReference type="SUPFAM" id="SSF82153">
    <property type="entry name" value="FAS1 domain"/>
    <property type="match status" value="2"/>
</dbReference>
<dbReference type="RefSeq" id="XP_033677860.1">
    <property type="nucleotide sequence ID" value="XM_033827202.1"/>
</dbReference>
<dbReference type="SMART" id="SM00554">
    <property type="entry name" value="FAS1"/>
    <property type="match status" value="2"/>
</dbReference>
<feature type="domain" description="FAS1" evidence="4">
    <location>
        <begin position="209"/>
        <end position="340"/>
    </location>
</feature>
<keyword evidence="2" id="KW-0472">Membrane</keyword>
<keyword evidence="3" id="KW-0732">Signal</keyword>
<dbReference type="OrthoDB" id="286301at2759"/>
<dbReference type="Gene3D" id="2.30.180.10">
    <property type="entry name" value="FAS1 domain"/>
    <property type="match status" value="2"/>
</dbReference>
<dbReference type="PROSITE" id="PS50213">
    <property type="entry name" value="FAS1"/>
    <property type="match status" value="2"/>
</dbReference>
<feature type="transmembrane region" description="Helical" evidence="2">
    <location>
        <begin position="394"/>
        <end position="417"/>
    </location>
</feature>